<reference evidence="2" key="1">
    <citation type="journal article" date="2020" name="Stud. Mycol.">
        <title>101 Dothideomycetes genomes: a test case for predicting lifestyles and emergence of pathogens.</title>
        <authorList>
            <person name="Haridas S."/>
            <person name="Albert R."/>
            <person name="Binder M."/>
            <person name="Bloem J."/>
            <person name="Labutti K."/>
            <person name="Salamov A."/>
            <person name="Andreopoulos B."/>
            <person name="Baker S."/>
            <person name="Barry K."/>
            <person name="Bills G."/>
            <person name="Bluhm B."/>
            <person name="Cannon C."/>
            <person name="Castanera R."/>
            <person name="Culley D."/>
            <person name="Daum C."/>
            <person name="Ezra D."/>
            <person name="Gonzalez J."/>
            <person name="Henrissat B."/>
            <person name="Kuo A."/>
            <person name="Liang C."/>
            <person name="Lipzen A."/>
            <person name="Lutzoni F."/>
            <person name="Magnuson J."/>
            <person name="Mondo S."/>
            <person name="Nolan M."/>
            <person name="Ohm R."/>
            <person name="Pangilinan J."/>
            <person name="Park H.-J."/>
            <person name="Ramirez L."/>
            <person name="Alfaro M."/>
            <person name="Sun H."/>
            <person name="Tritt A."/>
            <person name="Yoshinaga Y."/>
            <person name="Zwiers L.-H."/>
            <person name="Turgeon B."/>
            <person name="Goodwin S."/>
            <person name="Spatafora J."/>
            <person name="Crous P."/>
            <person name="Grigoriev I."/>
        </authorList>
    </citation>
    <scope>NUCLEOTIDE SEQUENCE</scope>
    <source>
        <strain evidence="2">CBS 125425</strain>
    </source>
</reference>
<organism evidence="2 3">
    <name type="scientific">Polyplosphaeria fusca</name>
    <dbReference type="NCBI Taxonomy" id="682080"/>
    <lineage>
        <taxon>Eukaryota</taxon>
        <taxon>Fungi</taxon>
        <taxon>Dikarya</taxon>
        <taxon>Ascomycota</taxon>
        <taxon>Pezizomycotina</taxon>
        <taxon>Dothideomycetes</taxon>
        <taxon>Pleosporomycetidae</taxon>
        <taxon>Pleosporales</taxon>
        <taxon>Tetraplosphaeriaceae</taxon>
        <taxon>Polyplosphaeria</taxon>
    </lineage>
</organism>
<comment type="caution">
    <text evidence="2">The sequence shown here is derived from an EMBL/GenBank/DDBJ whole genome shotgun (WGS) entry which is preliminary data.</text>
</comment>
<feature type="domain" description="DUF6594" evidence="1">
    <location>
        <begin position="13"/>
        <end position="94"/>
    </location>
</feature>
<dbReference type="Proteomes" id="UP000799444">
    <property type="component" value="Unassembled WGS sequence"/>
</dbReference>
<accession>A0A9P4QIW5</accession>
<dbReference type="AlphaFoldDB" id="A0A9P4QIW5"/>
<name>A0A9P4QIW5_9PLEO</name>
<dbReference type="Pfam" id="PF20237">
    <property type="entry name" value="DUF6594"/>
    <property type="match status" value="1"/>
</dbReference>
<evidence type="ECO:0000313" key="2">
    <source>
        <dbReference type="EMBL" id="KAF2726565.1"/>
    </source>
</evidence>
<evidence type="ECO:0000259" key="1">
    <source>
        <dbReference type="Pfam" id="PF20237"/>
    </source>
</evidence>
<dbReference type="EMBL" id="ML996437">
    <property type="protein sequence ID" value="KAF2726565.1"/>
    <property type="molecule type" value="Genomic_DNA"/>
</dbReference>
<gene>
    <name evidence="2" type="ORF">EJ04DRAFT_453101</name>
</gene>
<proteinExistence type="predicted"/>
<dbReference type="PANTHER" id="PTHR34502:SF5">
    <property type="entry name" value="DUF6594 DOMAIN-CONTAINING PROTEIN"/>
    <property type="match status" value="1"/>
</dbReference>
<dbReference type="OrthoDB" id="5342093at2759"/>
<sequence length="100" mass="11356">MGSILFECVPSGYAKLAALISKEKDYAIFRKFGTLNARNLLHLQAELSDLESRLLEIDTKVEQGDDEYAISSSWPKFAEDEERRAIAQRIKEALTYLVSE</sequence>
<keyword evidence="3" id="KW-1185">Reference proteome</keyword>
<protein>
    <recommendedName>
        <fullName evidence="1">DUF6594 domain-containing protein</fullName>
    </recommendedName>
</protein>
<dbReference type="PANTHER" id="PTHR34502">
    <property type="entry name" value="DUF6594 DOMAIN-CONTAINING PROTEIN-RELATED"/>
    <property type="match status" value="1"/>
</dbReference>
<dbReference type="InterPro" id="IPR046529">
    <property type="entry name" value="DUF6594"/>
</dbReference>
<evidence type="ECO:0000313" key="3">
    <source>
        <dbReference type="Proteomes" id="UP000799444"/>
    </source>
</evidence>